<feature type="transmembrane region" description="Helical" evidence="6">
    <location>
        <begin position="289"/>
        <end position="312"/>
    </location>
</feature>
<dbReference type="AlphaFoldDB" id="A0A918DR68"/>
<dbReference type="PRINTS" id="PR01036">
    <property type="entry name" value="TCRTETB"/>
</dbReference>
<dbReference type="InterPro" id="IPR011701">
    <property type="entry name" value="MFS"/>
</dbReference>
<dbReference type="PROSITE" id="PS50850">
    <property type="entry name" value="MFS"/>
    <property type="match status" value="1"/>
</dbReference>
<feature type="transmembrane region" description="Helical" evidence="6">
    <location>
        <begin position="247"/>
        <end position="268"/>
    </location>
</feature>
<keyword evidence="9" id="KW-1185">Reference proteome</keyword>
<dbReference type="CDD" id="cd17321">
    <property type="entry name" value="MFS_MMR_MDR_like"/>
    <property type="match status" value="1"/>
</dbReference>
<comment type="caution">
    <text evidence="8">The sequence shown here is derived from an EMBL/GenBank/DDBJ whole genome shotgun (WGS) entry which is preliminary data.</text>
</comment>
<dbReference type="Gene3D" id="1.20.1250.20">
    <property type="entry name" value="MFS general substrate transporter like domains"/>
    <property type="match status" value="1"/>
</dbReference>
<dbReference type="SUPFAM" id="SSF103473">
    <property type="entry name" value="MFS general substrate transporter"/>
    <property type="match status" value="2"/>
</dbReference>
<keyword evidence="3 6" id="KW-1133">Transmembrane helix</keyword>
<dbReference type="RefSeq" id="WP_189129632.1">
    <property type="nucleotide sequence ID" value="NZ_BMMS01000001.1"/>
</dbReference>
<feature type="transmembrane region" description="Helical" evidence="6">
    <location>
        <begin position="27"/>
        <end position="50"/>
    </location>
</feature>
<dbReference type="GO" id="GO:0022857">
    <property type="term" value="F:transmembrane transporter activity"/>
    <property type="evidence" value="ECO:0007669"/>
    <property type="project" value="InterPro"/>
</dbReference>
<organism evidence="8 9">
    <name type="scientific">Wenjunlia tyrosinilytica</name>
    <dbReference type="NCBI Taxonomy" id="1544741"/>
    <lineage>
        <taxon>Bacteria</taxon>
        <taxon>Bacillati</taxon>
        <taxon>Actinomycetota</taxon>
        <taxon>Actinomycetes</taxon>
        <taxon>Kitasatosporales</taxon>
        <taxon>Streptomycetaceae</taxon>
        <taxon>Wenjunlia</taxon>
    </lineage>
</organism>
<name>A0A918DR68_9ACTN</name>
<feature type="transmembrane region" description="Helical" evidence="6">
    <location>
        <begin position="421"/>
        <end position="444"/>
    </location>
</feature>
<dbReference type="EMBL" id="BMMS01000001">
    <property type="protein sequence ID" value="GGO80817.1"/>
    <property type="molecule type" value="Genomic_DNA"/>
</dbReference>
<reference evidence="8" key="2">
    <citation type="submission" date="2020-09" db="EMBL/GenBank/DDBJ databases">
        <authorList>
            <person name="Sun Q."/>
            <person name="Zhou Y."/>
        </authorList>
    </citation>
    <scope>NUCLEOTIDE SEQUENCE</scope>
    <source>
        <strain evidence="8">CGMCC 4.7201</strain>
    </source>
</reference>
<sequence>MVDSAAVSTPADAGAGTEGVVPPRSGWLLFVVLAGQFMALLDAFIFNVAVPDLRADLHPSGAQLQLIVAGYTITYAVLLITGARLGALLGHRRVFLAGLAVFTAASLACGLGRSAYQLIGFRMVQGVGAAGMIPQVLSLIQRTFTGQARLRALSVYSAVMASGAAVGQVAGGALVTADLFGTGWRPVFLVNVPLGAALLVVGARMLPRDRGSGAEVSHRLDLPGLLALGAAVTLLVVPLVLGREQGWPLWVWVCLALSPVAFAVFAAVERREARRGGAPLVPGRVLRAPTMGAASFGIFLAMTVNAGLLFAVALHLESVIGRSALATGLTFLPTAVGFGLVALYWRRLPERLHPWLGTLGFVAAAASFGGVALVVRDDGGGGAVLPVLLGGAGVGLGGTVGPVLALALAKVRPQDAADATGLLTTVTQLGVVLGVAAFGTVFLSRSSDSMAVTAVALAATSAVGALFGLRLLRGRAAP</sequence>
<dbReference type="InterPro" id="IPR036259">
    <property type="entry name" value="MFS_trans_sf"/>
</dbReference>
<evidence type="ECO:0000256" key="2">
    <source>
        <dbReference type="ARBA" id="ARBA00022692"/>
    </source>
</evidence>
<evidence type="ECO:0000256" key="5">
    <source>
        <dbReference type="ARBA" id="ARBA00023251"/>
    </source>
</evidence>
<evidence type="ECO:0000256" key="1">
    <source>
        <dbReference type="ARBA" id="ARBA00004651"/>
    </source>
</evidence>
<feature type="transmembrane region" description="Helical" evidence="6">
    <location>
        <begin position="352"/>
        <end position="375"/>
    </location>
</feature>
<gene>
    <name evidence="8" type="ORF">GCM10012280_03620</name>
</gene>
<protein>
    <submittedName>
        <fullName evidence="8">MFS transporter</fullName>
    </submittedName>
</protein>
<feature type="transmembrane region" description="Helical" evidence="6">
    <location>
        <begin position="94"/>
        <end position="113"/>
    </location>
</feature>
<dbReference type="PANTHER" id="PTHR42718:SF39">
    <property type="entry name" value="ACTINORHODIN TRANSPORTER-RELATED"/>
    <property type="match status" value="1"/>
</dbReference>
<accession>A0A918DR68</accession>
<dbReference type="GO" id="GO:0046677">
    <property type="term" value="P:response to antibiotic"/>
    <property type="evidence" value="ECO:0007669"/>
    <property type="project" value="UniProtKB-KW"/>
</dbReference>
<feature type="transmembrane region" description="Helical" evidence="6">
    <location>
        <begin position="324"/>
        <end position="345"/>
    </location>
</feature>
<evidence type="ECO:0000313" key="9">
    <source>
        <dbReference type="Proteomes" id="UP000641932"/>
    </source>
</evidence>
<keyword evidence="4 6" id="KW-0472">Membrane</keyword>
<proteinExistence type="predicted"/>
<evidence type="ECO:0000313" key="8">
    <source>
        <dbReference type="EMBL" id="GGO80817.1"/>
    </source>
</evidence>
<evidence type="ECO:0000256" key="3">
    <source>
        <dbReference type="ARBA" id="ARBA00022989"/>
    </source>
</evidence>
<feature type="transmembrane region" description="Helical" evidence="6">
    <location>
        <begin position="152"/>
        <end position="177"/>
    </location>
</feature>
<dbReference type="Gene3D" id="1.20.1720.10">
    <property type="entry name" value="Multidrug resistance protein D"/>
    <property type="match status" value="1"/>
</dbReference>
<reference evidence="8" key="1">
    <citation type="journal article" date="2014" name="Int. J. Syst. Evol. Microbiol.">
        <title>Complete genome sequence of Corynebacterium casei LMG S-19264T (=DSM 44701T), isolated from a smear-ripened cheese.</title>
        <authorList>
            <consortium name="US DOE Joint Genome Institute (JGI-PGF)"/>
            <person name="Walter F."/>
            <person name="Albersmeier A."/>
            <person name="Kalinowski J."/>
            <person name="Ruckert C."/>
        </authorList>
    </citation>
    <scope>NUCLEOTIDE SEQUENCE</scope>
    <source>
        <strain evidence="8">CGMCC 4.7201</strain>
    </source>
</reference>
<dbReference type="PANTHER" id="PTHR42718">
    <property type="entry name" value="MAJOR FACILITATOR SUPERFAMILY MULTIDRUG TRANSPORTER MFSC"/>
    <property type="match status" value="1"/>
</dbReference>
<evidence type="ECO:0000256" key="6">
    <source>
        <dbReference type="SAM" id="Phobius"/>
    </source>
</evidence>
<feature type="transmembrane region" description="Helical" evidence="6">
    <location>
        <begin position="119"/>
        <end position="140"/>
    </location>
</feature>
<feature type="transmembrane region" description="Helical" evidence="6">
    <location>
        <begin position="387"/>
        <end position="409"/>
    </location>
</feature>
<feature type="transmembrane region" description="Helical" evidence="6">
    <location>
        <begin position="450"/>
        <end position="472"/>
    </location>
</feature>
<keyword evidence="2 6" id="KW-0812">Transmembrane</keyword>
<feature type="transmembrane region" description="Helical" evidence="6">
    <location>
        <begin position="222"/>
        <end position="241"/>
    </location>
</feature>
<evidence type="ECO:0000259" key="7">
    <source>
        <dbReference type="PROSITE" id="PS50850"/>
    </source>
</evidence>
<evidence type="ECO:0000256" key="4">
    <source>
        <dbReference type="ARBA" id="ARBA00023136"/>
    </source>
</evidence>
<dbReference type="InterPro" id="IPR020846">
    <property type="entry name" value="MFS_dom"/>
</dbReference>
<dbReference type="Pfam" id="PF07690">
    <property type="entry name" value="MFS_1"/>
    <property type="match status" value="1"/>
</dbReference>
<feature type="domain" description="Major facilitator superfamily (MFS) profile" evidence="7">
    <location>
        <begin position="28"/>
        <end position="476"/>
    </location>
</feature>
<dbReference type="Proteomes" id="UP000641932">
    <property type="component" value="Unassembled WGS sequence"/>
</dbReference>
<comment type="subcellular location">
    <subcellularLocation>
        <location evidence="1">Cell membrane</location>
        <topology evidence="1">Multi-pass membrane protein</topology>
    </subcellularLocation>
</comment>
<dbReference type="GO" id="GO:0005886">
    <property type="term" value="C:plasma membrane"/>
    <property type="evidence" value="ECO:0007669"/>
    <property type="project" value="UniProtKB-SubCell"/>
</dbReference>
<keyword evidence="5" id="KW-0046">Antibiotic resistance</keyword>
<feature type="transmembrane region" description="Helical" evidence="6">
    <location>
        <begin position="62"/>
        <end position="82"/>
    </location>
</feature>
<feature type="transmembrane region" description="Helical" evidence="6">
    <location>
        <begin position="183"/>
        <end position="201"/>
    </location>
</feature>